<dbReference type="GO" id="GO:0005886">
    <property type="term" value="C:plasma membrane"/>
    <property type="evidence" value="ECO:0007669"/>
    <property type="project" value="UniProtKB-SubCell"/>
</dbReference>
<evidence type="ECO:0000313" key="12">
    <source>
        <dbReference type="Proteomes" id="UP000464214"/>
    </source>
</evidence>
<dbReference type="AlphaFoldDB" id="A0A6P1NZR8"/>
<feature type="domain" description="Glycosyltransferase 2-like" evidence="10">
    <location>
        <begin position="10"/>
        <end position="171"/>
    </location>
</feature>
<dbReference type="InterPro" id="IPR029044">
    <property type="entry name" value="Nucleotide-diphossugar_trans"/>
</dbReference>
<evidence type="ECO:0000313" key="11">
    <source>
        <dbReference type="EMBL" id="QHL88024.1"/>
    </source>
</evidence>
<keyword evidence="4 11" id="KW-0808">Transferase</keyword>
<dbReference type="KEGG" id="nib:GU926_11520"/>
<dbReference type="GO" id="GO:0016757">
    <property type="term" value="F:glycosyltransferase activity"/>
    <property type="evidence" value="ECO:0007669"/>
    <property type="project" value="UniProtKB-KW"/>
</dbReference>
<proteinExistence type="inferred from homology"/>
<comment type="similarity">
    <text evidence="8">Belongs to the glycosyltransferase 2 family. GtrB subfamily.</text>
</comment>
<dbReference type="InterPro" id="IPR050256">
    <property type="entry name" value="Glycosyltransferase_2"/>
</dbReference>
<feature type="transmembrane region" description="Helical" evidence="9">
    <location>
        <begin position="234"/>
        <end position="255"/>
    </location>
</feature>
<dbReference type="CDD" id="cd04187">
    <property type="entry name" value="DPM1_like_bac"/>
    <property type="match status" value="1"/>
</dbReference>
<evidence type="ECO:0000256" key="5">
    <source>
        <dbReference type="ARBA" id="ARBA00022692"/>
    </source>
</evidence>
<evidence type="ECO:0000259" key="10">
    <source>
        <dbReference type="Pfam" id="PF00535"/>
    </source>
</evidence>
<organism evidence="11 12">
    <name type="scientific">Nibribacter ruber</name>
    <dbReference type="NCBI Taxonomy" id="2698458"/>
    <lineage>
        <taxon>Bacteria</taxon>
        <taxon>Pseudomonadati</taxon>
        <taxon>Bacteroidota</taxon>
        <taxon>Cytophagia</taxon>
        <taxon>Cytophagales</taxon>
        <taxon>Hymenobacteraceae</taxon>
        <taxon>Nibribacter</taxon>
    </lineage>
</organism>
<name>A0A6P1NZR8_9BACT</name>
<reference evidence="11 12" key="1">
    <citation type="submission" date="2020-01" db="EMBL/GenBank/DDBJ databases">
        <authorList>
            <person name="Kim M."/>
        </authorList>
    </citation>
    <scope>NUCLEOTIDE SEQUENCE [LARGE SCALE GENOMIC DNA]</scope>
    <source>
        <strain evidence="11 12">BT10</strain>
    </source>
</reference>
<dbReference type="SUPFAM" id="SSF53448">
    <property type="entry name" value="Nucleotide-diphospho-sugar transferases"/>
    <property type="match status" value="1"/>
</dbReference>
<accession>A0A6P1NZR8</accession>
<dbReference type="Pfam" id="PF00535">
    <property type="entry name" value="Glycos_transf_2"/>
    <property type="match status" value="1"/>
</dbReference>
<evidence type="ECO:0000256" key="4">
    <source>
        <dbReference type="ARBA" id="ARBA00022679"/>
    </source>
</evidence>
<comment type="subcellular location">
    <subcellularLocation>
        <location evidence="1">Cell membrane</location>
        <topology evidence="1">Multi-pass membrane protein</topology>
    </subcellularLocation>
</comment>
<keyword evidence="7 9" id="KW-0472">Membrane</keyword>
<evidence type="ECO:0000256" key="8">
    <source>
        <dbReference type="ARBA" id="ARBA00038152"/>
    </source>
</evidence>
<keyword evidence="3" id="KW-0328">Glycosyltransferase</keyword>
<evidence type="ECO:0000256" key="2">
    <source>
        <dbReference type="ARBA" id="ARBA00022475"/>
    </source>
</evidence>
<evidence type="ECO:0000256" key="9">
    <source>
        <dbReference type="SAM" id="Phobius"/>
    </source>
</evidence>
<dbReference type="Proteomes" id="UP000464214">
    <property type="component" value="Chromosome"/>
</dbReference>
<keyword evidence="6 9" id="KW-1133">Transmembrane helix</keyword>
<dbReference type="EMBL" id="CP047897">
    <property type="protein sequence ID" value="QHL88024.1"/>
    <property type="molecule type" value="Genomic_DNA"/>
</dbReference>
<keyword evidence="2" id="KW-1003">Cell membrane</keyword>
<evidence type="ECO:0000256" key="6">
    <source>
        <dbReference type="ARBA" id="ARBA00022989"/>
    </source>
</evidence>
<dbReference type="PANTHER" id="PTHR48090">
    <property type="entry name" value="UNDECAPRENYL-PHOSPHATE 4-DEOXY-4-FORMAMIDO-L-ARABINOSE TRANSFERASE-RELATED"/>
    <property type="match status" value="1"/>
</dbReference>
<dbReference type="FunFam" id="3.90.550.10:FF:000079">
    <property type="entry name" value="Probable glycosyl transferase"/>
    <property type="match status" value="1"/>
</dbReference>
<protein>
    <submittedName>
        <fullName evidence="11">Glycosyltransferase</fullName>
    </submittedName>
</protein>
<gene>
    <name evidence="11" type="ORF">GU926_11520</name>
</gene>
<evidence type="ECO:0000256" key="3">
    <source>
        <dbReference type="ARBA" id="ARBA00022676"/>
    </source>
</evidence>
<evidence type="ECO:0000256" key="1">
    <source>
        <dbReference type="ARBA" id="ARBA00004651"/>
    </source>
</evidence>
<evidence type="ECO:0000256" key="7">
    <source>
        <dbReference type="ARBA" id="ARBA00023136"/>
    </source>
</evidence>
<dbReference type="RefSeq" id="WP_160691989.1">
    <property type="nucleotide sequence ID" value="NZ_CP047897.1"/>
</dbReference>
<dbReference type="InterPro" id="IPR001173">
    <property type="entry name" value="Glyco_trans_2-like"/>
</dbReference>
<feature type="transmembrane region" description="Helical" evidence="9">
    <location>
        <begin position="267"/>
        <end position="292"/>
    </location>
</feature>
<keyword evidence="5 9" id="KW-0812">Transmembrane</keyword>
<keyword evidence="12" id="KW-1185">Reference proteome</keyword>
<dbReference type="Gene3D" id="3.90.550.10">
    <property type="entry name" value="Spore Coat Polysaccharide Biosynthesis Protein SpsA, Chain A"/>
    <property type="match status" value="1"/>
</dbReference>
<sequence>MERNSSPAISVIVPVYNEEKNLPELYRRLKDALLSLQLPHELIFVNDGSKDKSLLELLRLGQEDDSVFYINFSRNFGHQIAVTAGLDACRGACAVIIDGDLQDPPELIPDLYRKYQEGHEVVYAQRASRDGDGYFKKITAKLFYRILRASTSTDIPLDTGDFRLIDRKVIDYLKQMPEQNKFLRGQIAWLGFRQTHVLFHRDSRRHGTSGYPLGKMLRFAMDGITGFSDAPLQLVTRLGFTISAVSFLIILYAVYSHFLLHRTITGWTSLIISSMFIGGVQLLSIGVIGEYVSRINRNVLNRPLYIVQGSNLGSQSAVIAPQTQAVAVPS</sequence>
<dbReference type="PANTHER" id="PTHR48090:SF1">
    <property type="entry name" value="PROPHAGE BACTOPRENOL GLUCOSYL TRANSFERASE HOMOLOG"/>
    <property type="match status" value="1"/>
</dbReference>